<proteinExistence type="inferred from homology"/>
<sequence length="93" mass="11210">MLTYYCYITSNKNRTVIYIGYTDNLKRRLVEHLKGTGAIFTKKYKATDLVNFETFNSKKEAKERESQLKNWHKEWKWNLMKKSNLNLLTLEIN</sequence>
<dbReference type="SUPFAM" id="SSF82771">
    <property type="entry name" value="GIY-YIG endonuclease"/>
    <property type="match status" value="1"/>
</dbReference>
<evidence type="ECO:0000256" key="1">
    <source>
        <dbReference type="ARBA" id="ARBA00007435"/>
    </source>
</evidence>
<dbReference type="InterPro" id="IPR050190">
    <property type="entry name" value="UPF0213_domain"/>
</dbReference>
<comment type="caution">
    <text evidence="3">The sequence shown here is derived from an EMBL/GenBank/DDBJ whole genome shotgun (WGS) entry which is preliminary data.</text>
</comment>
<gene>
    <name evidence="3" type="ORF">ACFQ1R_01200</name>
</gene>
<dbReference type="InterPro" id="IPR035901">
    <property type="entry name" value="GIY-YIG_endonuc_sf"/>
</dbReference>
<comment type="similarity">
    <text evidence="1">Belongs to the UPF0213 family.</text>
</comment>
<dbReference type="SMART" id="SM00465">
    <property type="entry name" value="GIYc"/>
    <property type="match status" value="1"/>
</dbReference>
<dbReference type="RefSeq" id="WP_379924268.1">
    <property type="nucleotide sequence ID" value="NZ_JBHTJI010000001.1"/>
</dbReference>
<dbReference type="Proteomes" id="UP001597061">
    <property type="component" value="Unassembled WGS sequence"/>
</dbReference>
<dbReference type="Gene3D" id="3.40.1440.10">
    <property type="entry name" value="GIY-YIG endonuclease"/>
    <property type="match status" value="1"/>
</dbReference>
<reference evidence="4" key="1">
    <citation type="journal article" date="2019" name="Int. J. Syst. Evol. Microbiol.">
        <title>The Global Catalogue of Microorganisms (GCM) 10K type strain sequencing project: providing services to taxonomists for standard genome sequencing and annotation.</title>
        <authorList>
            <consortium name="The Broad Institute Genomics Platform"/>
            <consortium name="The Broad Institute Genome Sequencing Center for Infectious Disease"/>
            <person name="Wu L."/>
            <person name="Ma J."/>
        </authorList>
    </citation>
    <scope>NUCLEOTIDE SEQUENCE [LARGE SCALE GENOMIC DNA]</scope>
    <source>
        <strain evidence="4">CCUG 62414</strain>
    </source>
</reference>
<evidence type="ECO:0000259" key="2">
    <source>
        <dbReference type="PROSITE" id="PS50164"/>
    </source>
</evidence>
<dbReference type="PANTHER" id="PTHR34477">
    <property type="entry name" value="UPF0213 PROTEIN YHBQ"/>
    <property type="match status" value="1"/>
</dbReference>
<feature type="domain" description="GIY-YIG" evidence="2">
    <location>
        <begin position="2"/>
        <end position="79"/>
    </location>
</feature>
<keyword evidence="4" id="KW-1185">Reference proteome</keyword>
<dbReference type="InterPro" id="IPR000305">
    <property type="entry name" value="GIY-YIG_endonuc"/>
</dbReference>
<dbReference type="EMBL" id="JBHTJI010000001">
    <property type="protein sequence ID" value="MFD0988698.1"/>
    <property type="molecule type" value="Genomic_DNA"/>
</dbReference>
<dbReference type="PROSITE" id="PS50164">
    <property type="entry name" value="GIY_YIG"/>
    <property type="match status" value="1"/>
</dbReference>
<name>A0ABW3JGK9_9FLAO</name>
<protein>
    <submittedName>
        <fullName evidence="3">GIY-YIG nuclease family protein</fullName>
    </submittedName>
</protein>
<organism evidence="3 4">
    <name type="scientific">Mariniflexile jejuense</name>
    <dbReference type="NCBI Taxonomy" id="1173582"/>
    <lineage>
        <taxon>Bacteria</taxon>
        <taxon>Pseudomonadati</taxon>
        <taxon>Bacteroidota</taxon>
        <taxon>Flavobacteriia</taxon>
        <taxon>Flavobacteriales</taxon>
        <taxon>Flavobacteriaceae</taxon>
        <taxon>Mariniflexile</taxon>
    </lineage>
</organism>
<accession>A0ABW3JGK9</accession>
<dbReference type="Pfam" id="PF01541">
    <property type="entry name" value="GIY-YIG"/>
    <property type="match status" value="1"/>
</dbReference>
<evidence type="ECO:0000313" key="4">
    <source>
        <dbReference type="Proteomes" id="UP001597061"/>
    </source>
</evidence>
<dbReference type="PANTHER" id="PTHR34477:SF5">
    <property type="entry name" value="BSL5627 PROTEIN"/>
    <property type="match status" value="1"/>
</dbReference>
<evidence type="ECO:0000313" key="3">
    <source>
        <dbReference type="EMBL" id="MFD0988698.1"/>
    </source>
</evidence>